<dbReference type="STRING" id="1901.BB341_00385"/>
<evidence type="ECO:0000259" key="8">
    <source>
        <dbReference type="Pfam" id="PF01494"/>
    </source>
</evidence>
<dbReference type="AlphaFoldDB" id="E2Q2J0"/>
<dbReference type="eggNOG" id="COG0654">
    <property type="taxonomic scope" value="Bacteria"/>
</dbReference>
<evidence type="ECO:0000313" key="10">
    <source>
        <dbReference type="Proteomes" id="UP000002357"/>
    </source>
</evidence>
<protein>
    <submittedName>
        <fullName evidence="9">Putative FAD-dependent oxidoreductase</fullName>
    </submittedName>
</protein>
<dbReference type="Gene3D" id="3.50.50.60">
    <property type="entry name" value="FAD/NAD(P)-binding domain"/>
    <property type="match status" value="1"/>
</dbReference>
<feature type="region of interest" description="Disordered" evidence="7">
    <location>
        <begin position="1"/>
        <end position="25"/>
    </location>
</feature>
<dbReference type="GO" id="GO:0004502">
    <property type="term" value="F:kynurenine 3-monooxygenase activity"/>
    <property type="evidence" value="ECO:0007669"/>
    <property type="project" value="TreeGrafter"/>
</dbReference>
<gene>
    <name evidence="9" type="ORF">SCLAV_5634</name>
</gene>
<dbReference type="Proteomes" id="UP000002357">
    <property type="component" value="Chromosome"/>
</dbReference>
<accession>E2Q2J0</accession>
<dbReference type="GO" id="GO:0070189">
    <property type="term" value="P:kynurenine metabolic process"/>
    <property type="evidence" value="ECO:0007669"/>
    <property type="project" value="TreeGrafter"/>
</dbReference>
<organism evidence="9 10">
    <name type="scientific">Streptomyces clavuligerus</name>
    <dbReference type="NCBI Taxonomy" id="1901"/>
    <lineage>
        <taxon>Bacteria</taxon>
        <taxon>Bacillati</taxon>
        <taxon>Actinomycetota</taxon>
        <taxon>Actinomycetes</taxon>
        <taxon>Kitasatosporales</taxon>
        <taxon>Streptomycetaceae</taxon>
        <taxon>Streptomyces</taxon>
    </lineage>
</organism>
<evidence type="ECO:0000256" key="6">
    <source>
        <dbReference type="ARBA" id="ARBA00023033"/>
    </source>
</evidence>
<keyword evidence="3" id="KW-0274">FAD</keyword>
<evidence type="ECO:0000256" key="2">
    <source>
        <dbReference type="ARBA" id="ARBA00022630"/>
    </source>
</evidence>
<proteinExistence type="predicted"/>
<keyword evidence="5" id="KW-0560">Oxidoreductase</keyword>
<dbReference type="EMBL" id="CM000913">
    <property type="protein sequence ID" value="EFG10701.1"/>
    <property type="molecule type" value="Genomic_DNA"/>
</dbReference>
<name>E2Q2J0_STRCL</name>
<dbReference type="Pfam" id="PF01494">
    <property type="entry name" value="FAD_binding_3"/>
    <property type="match status" value="2"/>
</dbReference>
<comment type="cofactor">
    <cofactor evidence="1">
        <name>FAD</name>
        <dbReference type="ChEBI" id="CHEBI:57692"/>
    </cofactor>
</comment>
<evidence type="ECO:0000256" key="4">
    <source>
        <dbReference type="ARBA" id="ARBA00022857"/>
    </source>
</evidence>
<keyword evidence="10" id="KW-1185">Reference proteome</keyword>
<keyword evidence="2" id="KW-0285">Flavoprotein</keyword>
<dbReference type="PANTHER" id="PTHR46028">
    <property type="entry name" value="KYNURENINE 3-MONOOXYGENASE"/>
    <property type="match status" value="1"/>
</dbReference>
<feature type="domain" description="FAD-binding" evidence="8">
    <location>
        <begin position="31"/>
        <end position="200"/>
    </location>
</feature>
<keyword evidence="4" id="KW-0521">NADP</keyword>
<dbReference type="GeneID" id="93727979"/>
<dbReference type="InterPro" id="IPR002938">
    <property type="entry name" value="FAD-bd"/>
</dbReference>
<dbReference type="RefSeq" id="WP_003962801.1">
    <property type="nucleotide sequence ID" value="NZ_CM000913.1"/>
</dbReference>
<dbReference type="PRINTS" id="PR00420">
    <property type="entry name" value="RNGMNOXGNASE"/>
</dbReference>
<dbReference type="OrthoDB" id="9782160at2"/>
<feature type="domain" description="FAD-binding" evidence="8">
    <location>
        <begin position="314"/>
        <end position="372"/>
    </location>
</feature>
<dbReference type="PANTHER" id="PTHR46028:SF2">
    <property type="entry name" value="KYNURENINE 3-MONOOXYGENASE"/>
    <property type="match status" value="1"/>
</dbReference>
<sequence length="476" mass="51441">MSGGPGDGNRSGAGGTHGAGRGRTGAAGDPDVVVVGAGLVGPVAALYLARRGERVLLLDKRADPRGRPGAGGRSLTVMLSARGWRVLDELGLGDTVRSFAVPLHGRCAHLRDGTSHTTPYSRDGRPIWSVERERLHRLLLDAAEAAPGVAVRFRRRVRSVDLDEPALLVEEETGPRKVVCRHVLGCDGAHSVARAALVARGARQRVRPLRLAYQEIALDGGWLDRRTMHYWPTGDALFGAFPVPSGRFSGCLFQRLDGPAPSYAAVDAGRDPLELFTADFPEPAAAIADLGAQLAAAPRATVPLVRCDRWVWRDTFALLGDACHAMAPFMGHGMNCAFEDARTLASCLDAEGGWGPALAAYEERRRADADAISELSYRHYDTMTRPPREGADEAAALLRERLVGLFPDRFVPLYERCAFSEEGYASVRQADRHFNDLVEALLRRYGAGLATVSDSRLRAYTPPARPAFPVEGYGCF</sequence>
<evidence type="ECO:0000256" key="5">
    <source>
        <dbReference type="ARBA" id="ARBA00023002"/>
    </source>
</evidence>
<evidence type="ECO:0000256" key="3">
    <source>
        <dbReference type="ARBA" id="ARBA00022827"/>
    </source>
</evidence>
<evidence type="ECO:0000256" key="7">
    <source>
        <dbReference type="SAM" id="MobiDB-lite"/>
    </source>
</evidence>
<evidence type="ECO:0000313" key="9">
    <source>
        <dbReference type="EMBL" id="EFG10701.1"/>
    </source>
</evidence>
<dbReference type="SUPFAM" id="SSF51905">
    <property type="entry name" value="FAD/NAD(P)-binding domain"/>
    <property type="match status" value="1"/>
</dbReference>
<dbReference type="GO" id="GO:0071949">
    <property type="term" value="F:FAD binding"/>
    <property type="evidence" value="ECO:0007669"/>
    <property type="project" value="InterPro"/>
</dbReference>
<dbReference type="KEGG" id="sclf:BB341_00385"/>
<dbReference type="InterPro" id="IPR036188">
    <property type="entry name" value="FAD/NAD-bd_sf"/>
</dbReference>
<keyword evidence="6" id="KW-0503">Monooxygenase</keyword>
<reference evidence="9 10" key="1">
    <citation type="journal article" date="2010" name="Genome Biol. Evol.">
        <title>The sequence of a 1.8-mb bacterial linear plasmid reveals a rich evolutionary reservoir of secondary metabolic pathways.</title>
        <authorList>
            <person name="Medema M.H."/>
            <person name="Trefzer A."/>
            <person name="Kovalchuk A."/>
            <person name="van den Berg M."/>
            <person name="Mueller U."/>
            <person name="Heijne W."/>
            <person name="Wu L."/>
            <person name="Alam M.T."/>
            <person name="Ronning C.M."/>
            <person name="Nierman W.C."/>
            <person name="Bovenberg R.A.L."/>
            <person name="Breitling R."/>
            <person name="Takano E."/>
        </authorList>
    </citation>
    <scope>NUCLEOTIDE SEQUENCE [LARGE SCALE GENOMIC DNA]</scope>
    <source>
        <strain evidence="10">ATCC 27064 / DSM 738 / JCM 4710 / NBRC 13307 / NCIMB 12785 / NRRL 3585 / VKM Ac-602</strain>
    </source>
</reference>
<evidence type="ECO:0000256" key="1">
    <source>
        <dbReference type="ARBA" id="ARBA00001974"/>
    </source>
</evidence>